<keyword evidence="4" id="KW-0808">Transferase</keyword>
<reference evidence="4 5" key="1">
    <citation type="submission" date="2024-07" db="EMBL/GenBank/DDBJ databases">
        <authorList>
            <person name="Thanompreechachai J."/>
            <person name="Duangmal K."/>
        </authorList>
    </citation>
    <scope>NUCLEOTIDE SEQUENCE [LARGE SCALE GENOMIC DNA]</scope>
    <source>
        <strain evidence="4 5">TBRC 1896</strain>
    </source>
</reference>
<gene>
    <name evidence="4" type="ORF">AB2L28_19220</name>
</gene>
<feature type="transmembrane region" description="Helical" evidence="2">
    <location>
        <begin position="289"/>
        <end position="306"/>
    </location>
</feature>
<keyword evidence="5" id="KW-1185">Reference proteome</keyword>
<dbReference type="InterPro" id="IPR002656">
    <property type="entry name" value="Acyl_transf_3_dom"/>
</dbReference>
<feature type="region of interest" description="Disordered" evidence="1">
    <location>
        <begin position="398"/>
        <end position="442"/>
    </location>
</feature>
<feature type="transmembrane region" description="Helical" evidence="2">
    <location>
        <begin position="226"/>
        <end position="246"/>
    </location>
</feature>
<dbReference type="Pfam" id="PF01757">
    <property type="entry name" value="Acyl_transf_3"/>
    <property type="match status" value="1"/>
</dbReference>
<keyword evidence="2" id="KW-0472">Membrane</keyword>
<dbReference type="GO" id="GO:0016746">
    <property type="term" value="F:acyltransferase activity"/>
    <property type="evidence" value="ECO:0007669"/>
    <property type="project" value="UniProtKB-KW"/>
</dbReference>
<keyword evidence="4" id="KW-0012">Acyltransferase</keyword>
<organism evidence="4 5">
    <name type="scientific">Kineococcus mangrovi</name>
    <dbReference type="NCBI Taxonomy" id="1660183"/>
    <lineage>
        <taxon>Bacteria</taxon>
        <taxon>Bacillati</taxon>
        <taxon>Actinomycetota</taxon>
        <taxon>Actinomycetes</taxon>
        <taxon>Kineosporiales</taxon>
        <taxon>Kineosporiaceae</taxon>
        <taxon>Kineococcus</taxon>
    </lineage>
</organism>
<evidence type="ECO:0000256" key="1">
    <source>
        <dbReference type="SAM" id="MobiDB-lite"/>
    </source>
</evidence>
<feature type="transmembrane region" description="Helical" evidence="2">
    <location>
        <begin position="26"/>
        <end position="43"/>
    </location>
</feature>
<evidence type="ECO:0000313" key="5">
    <source>
        <dbReference type="Proteomes" id="UP001566476"/>
    </source>
</evidence>
<proteinExistence type="predicted"/>
<keyword evidence="2" id="KW-0812">Transmembrane</keyword>
<sequence length="442" mass="49549">MTAVSDTAPPADPKAPARIPEVRSITGLRIVAAVWVLLFHWKFTPLPDWERVRAFLTPVTDSGHLGVDLFYVISGFVITLTYVEKMGRRPRLGGWLRFWWARICRVWPAYAVVVVLFGTWLLWRRSVDPAFYAYQGVQPDLGWRSWVEQLLLVQLWHRPDFDGASFVGATWSVSAEMAAYVAFPVLALVLWRLKRLPWWVLVAGAVALMVPAAWRSYETGVIYWDYSWLERISTCFGAGALVCLAVRRLQAGPVSGPRAALWAPRVAWVLVLEAVLVVGWAAGRPYDRFATVSVLFPLLIGALALTDRGPSALLSRPSIVLGGRISYSVYLVHVPVYEIFWTFQRTVPQIAPGGPWTSFLVPNLPVVAIGLGWVLWRFVEEPARRRLRDLGRARRLPRESGRDGYADATMTHAAPEHSPARGDGTAPATSATRTERQRVTEQ</sequence>
<dbReference type="PANTHER" id="PTHR23028:SF53">
    <property type="entry name" value="ACYL_TRANSF_3 DOMAIN-CONTAINING PROTEIN"/>
    <property type="match status" value="1"/>
</dbReference>
<evidence type="ECO:0000256" key="2">
    <source>
        <dbReference type="SAM" id="Phobius"/>
    </source>
</evidence>
<feature type="domain" description="Acyltransferase 3" evidence="3">
    <location>
        <begin position="24"/>
        <end position="361"/>
    </location>
</feature>
<dbReference type="Proteomes" id="UP001566476">
    <property type="component" value="Unassembled WGS sequence"/>
</dbReference>
<dbReference type="EMBL" id="JBGGTQ010000011">
    <property type="protein sequence ID" value="MEZ0494373.1"/>
    <property type="molecule type" value="Genomic_DNA"/>
</dbReference>
<feature type="transmembrane region" description="Helical" evidence="2">
    <location>
        <begin position="196"/>
        <end position="214"/>
    </location>
</feature>
<feature type="transmembrane region" description="Helical" evidence="2">
    <location>
        <begin position="356"/>
        <end position="379"/>
    </location>
</feature>
<feature type="transmembrane region" description="Helical" evidence="2">
    <location>
        <begin position="166"/>
        <end position="189"/>
    </location>
</feature>
<dbReference type="EC" id="2.3.-.-" evidence="4"/>
<evidence type="ECO:0000313" key="4">
    <source>
        <dbReference type="EMBL" id="MEZ0494373.1"/>
    </source>
</evidence>
<dbReference type="InterPro" id="IPR050879">
    <property type="entry name" value="Acyltransferase_3"/>
</dbReference>
<feature type="compositionally biased region" description="Basic and acidic residues" evidence="1">
    <location>
        <begin position="433"/>
        <end position="442"/>
    </location>
</feature>
<dbReference type="PANTHER" id="PTHR23028">
    <property type="entry name" value="ACETYLTRANSFERASE"/>
    <property type="match status" value="1"/>
</dbReference>
<feature type="transmembrane region" description="Helical" evidence="2">
    <location>
        <begin position="63"/>
        <end position="83"/>
    </location>
</feature>
<protein>
    <submittedName>
        <fullName evidence="4">Acyltransferase family protein</fullName>
        <ecNumber evidence="4">2.3.-.-</ecNumber>
    </submittedName>
</protein>
<feature type="transmembrane region" description="Helical" evidence="2">
    <location>
        <begin position="266"/>
        <end position="283"/>
    </location>
</feature>
<evidence type="ECO:0000259" key="3">
    <source>
        <dbReference type="Pfam" id="PF01757"/>
    </source>
</evidence>
<feature type="transmembrane region" description="Helical" evidence="2">
    <location>
        <begin position="327"/>
        <end position="344"/>
    </location>
</feature>
<name>A0ABV4I6R3_9ACTN</name>
<dbReference type="RefSeq" id="WP_370720606.1">
    <property type="nucleotide sequence ID" value="NZ_JBGGTQ010000011.1"/>
</dbReference>
<feature type="transmembrane region" description="Helical" evidence="2">
    <location>
        <begin position="104"/>
        <end position="123"/>
    </location>
</feature>
<accession>A0ABV4I6R3</accession>
<keyword evidence="2" id="KW-1133">Transmembrane helix</keyword>
<comment type="caution">
    <text evidence="4">The sequence shown here is derived from an EMBL/GenBank/DDBJ whole genome shotgun (WGS) entry which is preliminary data.</text>
</comment>